<accession>A0A4R1CJ31</accession>
<dbReference type="InterPro" id="IPR058532">
    <property type="entry name" value="YjbR/MT2646/Rv2570-like"/>
</dbReference>
<comment type="caution">
    <text evidence="1">The sequence shown here is derived from an EMBL/GenBank/DDBJ whole genome shotgun (WGS) entry which is preliminary data.</text>
</comment>
<dbReference type="EMBL" id="SJZJ01000002">
    <property type="protein sequence ID" value="TCJ30847.1"/>
    <property type="molecule type" value="Genomic_DNA"/>
</dbReference>
<keyword evidence="2" id="KW-1185">Reference proteome</keyword>
<evidence type="ECO:0000313" key="1">
    <source>
        <dbReference type="EMBL" id="TCJ30847.1"/>
    </source>
</evidence>
<dbReference type="Proteomes" id="UP000295453">
    <property type="component" value="Unassembled WGS sequence"/>
</dbReference>
<proteinExistence type="predicted"/>
<dbReference type="OrthoDB" id="8479417at2"/>
<dbReference type="GO" id="GO:0003677">
    <property type="term" value="F:DNA binding"/>
    <property type="evidence" value="ECO:0007669"/>
    <property type="project" value="UniProtKB-KW"/>
</dbReference>
<name>A0A4R1CJ31_9ACTN</name>
<reference evidence="1 2" key="1">
    <citation type="submission" date="2019-03" db="EMBL/GenBank/DDBJ databases">
        <authorList>
            <person name="Kim M.K.M."/>
        </authorList>
    </citation>
    <scope>NUCLEOTIDE SEQUENCE [LARGE SCALE GENOMIC DNA]</scope>
    <source>
        <strain evidence="1 2">18JY15-6</strain>
    </source>
</reference>
<protein>
    <submittedName>
        <fullName evidence="1">MmcQ/YjbR family DNA-binding protein</fullName>
    </submittedName>
</protein>
<keyword evidence="1" id="KW-0238">DNA-binding</keyword>
<dbReference type="SUPFAM" id="SSF142906">
    <property type="entry name" value="YjbR-like"/>
    <property type="match status" value="1"/>
</dbReference>
<dbReference type="InterPro" id="IPR038056">
    <property type="entry name" value="YjbR-like_sf"/>
</dbReference>
<organism evidence="1 2">
    <name type="scientific">Nocardioides jejuensis</name>
    <dbReference type="NCBI Taxonomy" id="2502782"/>
    <lineage>
        <taxon>Bacteria</taxon>
        <taxon>Bacillati</taxon>
        <taxon>Actinomycetota</taxon>
        <taxon>Actinomycetes</taxon>
        <taxon>Propionibacteriales</taxon>
        <taxon>Nocardioidaceae</taxon>
        <taxon>Nocardioides</taxon>
    </lineage>
</organism>
<evidence type="ECO:0000313" key="2">
    <source>
        <dbReference type="Proteomes" id="UP000295453"/>
    </source>
</evidence>
<dbReference type="RefSeq" id="WP_131581482.1">
    <property type="nucleotide sequence ID" value="NZ_SJZJ01000002.1"/>
</dbReference>
<sequence>MAERPDPPEEWITRIDAVLTALPECVRVPAWTGMSWKVGSATVAHVFGGEDQLIRLVLRAEPDEVMALQHLGAPYFKASWGTNVVGLVLDGDTDWDEVAELLTDSYCVQAPGHLAATVARPLR</sequence>
<gene>
    <name evidence="1" type="ORF">EPD65_02075</name>
</gene>
<dbReference type="AlphaFoldDB" id="A0A4R1CJ31"/>
<dbReference type="Pfam" id="PF04237">
    <property type="entry name" value="YjbR"/>
    <property type="match status" value="1"/>
</dbReference>